<keyword evidence="5" id="KW-1185">Reference proteome</keyword>
<feature type="region of interest" description="Disordered" evidence="2">
    <location>
        <begin position="236"/>
        <end position="262"/>
    </location>
</feature>
<dbReference type="PANTHER" id="PTHR47642:SF8">
    <property type="entry name" value="ATP-DEPENDENT DNA HELICASE"/>
    <property type="match status" value="1"/>
</dbReference>
<dbReference type="InterPro" id="IPR051055">
    <property type="entry name" value="PIF1_helicase"/>
</dbReference>
<comment type="caution">
    <text evidence="4">The sequence shown here is derived from an EMBL/GenBank/DDBJ whole genome shotgun (WGS) entry which is preliminary data.</text>
</comment>
<dbReference type="GO" id="GO:0016887">
    <property type="term" value="F:ATP hydrolysis activity"/>
    <property type="evidence" value="ECO:0007669"/>
    <property type="project" value="RHEA"/>
</dbReference>
<comment type="catalytic activity">
    <reaction evidence="1">
        <text>ATP + H2O = ADP + phosphate + H(+)</text>
        <dbReference type="Rhea" id="RHEA:13065"/>
        <dbReference type="ChEBI" id="CHEBI:15377"/>
        <dbReference type="ChEBI" id="CHEBI:15378"/>
        <dbReference type="ChEBI" id="CHEBI:30616"/>
        <dbReference type="ChEBI" id="CHEBI:43474"/>
        <dbReference type="ChEBI" id="CHEBI:456216"/>
        <dbReference type="EC" id="5.6.2.3"/>
    </reaction>
</comment>
<dbReference type="GO" id="GO:0005524">
    <property type="term" value="F:ATP binding"/>
    <property type="evidence" value="ECO:0007669"/>
    <property type="project" value="UniProtKB-KW"/>
</dbReference>
<reference evidence="4 5" key="1">
    <citation type="submission" date="2015-12" db="EMBL/GenBank/DDBJ databases">
        <title>The genome of Folsomia candida.</title>
        <authorList>
            <person name="Faddeeva A."/>
            <person name="Derks M.F."/>
            <person name="Anvar Y."/>
            <person name="Smit S."/>
            <person name="Van Straalen N."/>
            <person name="Roelofs D."/>
        </authorList>
    </citation>
    <scope>NUCLEOTIDE SEQUENCE [LARGE SCALE GENOMIC DNA]</scope>
    <source>
        <strain evidence="4 5">VU population</strain>
        <tissue evidence="4">Whole body</tissue>
    </source>
</reference>
<dbReference type="GO" id="GO:0006310">
    <property type="term" value="P:DNA recombination"/>
    <property type="evidence" value="ECO:0007669"/>
    <property type="project" value="UniProtKB-KW"/>
</dbReference>
<dbReference type="InterPro" id="IPR010285">
    <property type="entry name" value="DNA_helicase_pif1-like_DEAD"/>
</dbReference>
<keyword evidence="1 4" id="KW-0347">Helicase</keyword>
<comment type="similarity">
    <text evidence="1">Belongs to the helicase family.</text>
</comment>
<keyword evidence="1" id="KW-0233">DNA recombination</keyword>
<dbReference type="SUPFAM" id="SSF52540">
    <property type="entry name" value="P-loop containing nucleoside triphosphate hydrolases"/>
    <property type="match status" value="2"/>
</dbReference>
<accession>A0A226DBZ4</accession>
<dbReference type="Gene3D" id="3.40.50.300">
    <property type="entry name" value="P-loop containing nucleotide triphosphate hydrolases"/>
    <property type="match status" value="1"/>
</dbReference>
<dbReference type="EC" id="5.6.2.3" evidence="1"/>
<protein>
    <recommendedName>
        <fullName evidence="1">ATP-dependent DNA helicase</fullName>
        <ecNumber evidence="1">5.6.2.3</ecNumber>
    </recommendedName>
</protein>
<dbReference type="Proteomes" id="UP000198287">
    <property type="component" value="Unassembled WGS sequence"/>
</dbReference>
<comment type="cofactor">
    <cofactor evidence="1">
        <name>Mg(2+)</name>
        <dbReference type="ChEBI" id="CHEBI:18420"/>
    </cofactor>
</comment>
<evidence type="ECO:0000313" key="4">
    <source>
        <dbReference type="EMBL" id="OXA43032.1"/>
    </source>
</evidence>
<sequence length="1081" mass="122738">MILHPFPSDWNPQEIKNAEELYAKIQEKLNQLGRVYKEDIDFNKFVELNSPVPVKLVELNTDYSSYKMAIRSSIKRPTVFLKRSTNSSFINPYNRKLLEAWEANLDIQFILDIYSSLDQDVRRGNIAIKDKLKKFASILINGSEISAQEAAAFLLGISNTNCSRSDVFINTAEPEERITFLKPKEELNELGDDSEDICMKGLNDHYSQRPKELEDICLAEFASMYNFTASQKKKEKESQAAGDFNLESEIDDDVEDNPNPIIDDTIRYDSDTFLGSQANTSLPSTSFISSQVSTPNKGRKAAEKHELLDGSGTVHKRTIRKIIRFRHYGKQADPTNYFREQLMLFVPWRDEKKDLIDIDKLSTALTHQDQLKLNSQPFYFNHDVDDELLQGLLEDAEVRQLEQEDDQPMVENDKGVEAEDYFNDFNVDDFTPTTSKVERFLPPRLTGKVPFQDFLSGGAGVGKSHVVTAIVQSFMRYCSKFPNVNPDQLCVLVAAPTGKAAFNVFGMTLHCTFRLPPTQSAGGLGDLQSGILNTLRIRLEGVKLFIIDEISMVSVKQLYDIDQRLRQIYETAEPFGGKSFVVVGHLRQLPPIGGSYVFKPPTHIPRGAVVGNHLWELFQLYELTEIMRQRDEWEFCKALNNMAEGIMDEDDIALIKSREVTPQNQPPDTGIRLYKTNAECQEYNSEVHAKLSSDGAMSTAHDKIQGSASEADKKRLLEYATTLTAQQSDGLPYQTYLKVGAEYFVGTNVDVQDGLFNVRASTRPYQVRKNIDEELVAVDRITRNLSKTGRHQGLQIIRTQIPLVPANGTTIAKSQGSTHICSVVAVKCYCDDDEPPRKRSRKNWWSREELYVACSRPTSREGLFIYGEFTPPLTPGPNDPVSIEMARLRSTEFTFSMKFLQDYRDEFEKIYFQNTQSFNAHGDDIRADHCAMASNVLAFVEPWLLPQDLLDVPGFHYIYRKNCSGPNRNSEGALIMEKISVNQSTNIPLLHVDKTEYSKSRFLAKLDEILNQLNGKVLIFGDANINLSKWEGRGLLELFSTKNCTSKLPIQEPSTDYGTHIDICFSNVDEIEAWFYESYFS</sequence>
<dbReference type="InterPro" id="IPR027417">
    <property type="entry name" value="P-loop_NTPase"/>
</dbReference>
<dbReference type="STRING" id="158441.A0A226DBZ4"/>
<keyword evidence="1" id="KW-0234">DNA repair</keyword>
<dbReference type="InterPro" id="IPR036691">
    <property type="entry name" value="Endo/exonu/phosph_ase_sf"/>
</dbReference>
<dbReference type="GO" id="GO:0043139">
    <property type="term" value="F:5'-3' DNA helicase activity"/>
    <property type="evidence" value="ECO:0007669"/>
    <property type="project" value="UniProtKB-EC"/>
</dbReference>
<organism evidence="4 5">
    <name type="scientific">Folsomia candida</name>
    <name type="common">Springtail</name>
    <dbReference type="NCBI Taxonomy" id="158441"/>
    <lineage>
        <taxon>Eukaryota</taxon>
        <taxon>Metazoa</taxon>
        <taxon>Ecdysozoa</taxon>
        <taxon>Arthropoda</taxon>
        <taxon>Hexapoda</taxon>
        <taxon>Collembola</taxon>
        <taxon>Entomobryomorpha</taxon>
        <taxon>Isotomoidea</taxon>
        <taxon>Isotomidae</taxon>
        <taxon>Proisotominae</taxon>
        <taxon>Folsomia</taxon>
    </lineage>
</organism>
<dbReference type="EMBL" id="LNIX01000023">
    <property type="protein sequence ID" value="OXA43032.1"/>
    <property type="molecule type" value="Genomic_DNA"/>
</dbReference>
<dbReference type="Gene3D" id="3.60.10.10">
    <property type="entry name" value="Endonuclease/exonuclease/phosphatase"/>
    <property type="match status" value="1"/>
</dbReference>
<gene>
    <name evidence="4" type="ORF">Fcan01_22004</name>
</gene>
<dbReference type="GO" id="GO:0000723">
    <property type="term" value="P:telomere maintenance"/>
    <property type="evidence" value="ECO:0007669"/>
    <property type="project" value="InterPro"/>
</dbReference>
<evidence type="ECO:0000256" key="2">
    <source>
        <dbReference type="SAM" id="MobiDB-lite"/>
    </source>
</evidence>
<evidence type="ECO:0000259" key="3">
    <source>
        <dbReference type="Pfam" id="PF05970"/>
    </source>
</evidence>
<dbReference type="Pfam" id="PF05970">
    <property type="entry name" value="PIF1"/>
    <property type="match status" value="1"/>
</dbReference>
<name>A0A226DBZ4_FOLCA</name>
<evidence type="ECO:0000256" key="1">
    <source>
        <dbReference type="RuleBase" id="RU363044"/>
    </source>
</evidence>
<feature type="domain" description="DNA helicase Pif1-like DEAD-box helicase" evidence="3">
    <location>
        <begin position="454"/>
        <end position="638"/>
    </location>
</feature>
<dbReference type="GO" id="GO:0006281">
    <property type="term" value="P:DNA repair"/>
    <property type="evidence" value="ECO:0007669"/>
    <property type="project" value="UniProtKB-KW"/>
</dbReference>
<dbReference type="OrthoDB" id="10036850at2759"/>
<dbReference type="PANTHER" id="PTHR47642">
    <property type="entry name" value="ATP-DEPENDENT DNA HELICASE"/>
    <property type="match status" value="1"/>
</dbReference>
<keyword evidence="1" id="KW-0227">DNA damage</keyword>
<keyword evidence="1" id="KW-0547">Nucleotide-binding</keyword>
<feature type="compositionally biased region" description="Acidic residues" evidence="2">
    <location>
        <begin position="246"/>
        <end position="256"/>
    </location>
</feature>
<dbReference type="OMA" id="MRSANCE"/>
<evidence type="ECO:0000313" key="5">
    <source>
        <dbReference type="Proteomes" id="UP000198287"/>
    </source>
</evidence>
<keyword evidence="1" id="KW-0067">ATP-binding</keyword>
<dbReference type="AlphaFoldDB" id="A0A226DBZ4"/>
<proteinExistence type="inferred from homology"/>
<keyword evidence="1" id="KW-0378">Hydrolase</keyword>